<dbReference type="InterPro" id="IPR010105">
    <property type="entry name" value="TonB_sidphr_rcpt"/>
</dbReference>
<dbReference type="GO" id="GO:0015344">
    <property type="term" value="F:siderophore uptake transmembrane transporter activity"/>
    <property type="evidence" value="ECO:0007669"/>
    <property type="project" value="TreeGrafter"/>
</dbReference>
<evidence type="ECO:0000256" key="12">
    <source>
        <dbReference type="PROSITE-ProRule" id="PRU01360"/>
    </source>
</evidence>
<evidence type="ECO:0000259" key="15">
    <source>
        <dbReference type="Pfam" id="PF07715"/>
    </source>
</evidence>
<dbReference type="CDD" id="cd01347">
    <property type="entry name" value="ligand_gated_channel"/>
    <property type="match status" value="1"/>
</dbReference>
<dbReference type="Proteomes" id="UP000245444">
    <property type="component" value="Chromosome"/>
</dbReference>
<dbReference type="GO" id="GO:0015891">
    <property type="term" value="P:siderophore transport"/>
    <property type="evidence" value="ECO:0007669"/>
    <property type="project" value="InterPro"/>
</dbReference>
<dbReference type="PROSITE" id="PS52016">
    <property type="entry name" value="TONB_DEPENDENT_REC_3"/>
    <property type="match status" value="1"/>
</dbReference>
<evidence type="ECO:0000256" key="9">
    <source>
        <dbReference type="ARBA" id="ARBA00023136"/>
    </source>
</evidence>
<evidence type="ECO:0000256" key="1">
    <source>
        <dbReference type="ARBA" id="ARBA00004571"/>
    </source>
</evidence>
<dbReference type="InterPro" id="IPR012910">
    <property type="entry name" value="Plug_dom"/>
</dbReference>
<dbReference type="Gene3D" id="2.170.130.10">
    <property type="entry name" value="TonB-dependent receptor, plug domain"/>
    <property type="match status" value="1"/>
</dbReference>
<keyword evidence="7" id="KW-0406">Ion transport</keyword>
<keyword evidence="17" id="KW-1185">Reference proteome</keyword>
<keyword evidence="9 12" id="KW-0472">Membrane</keyword>
<evidence type="ECO:0000256" key="3">
    <source>
        <dbReference type="ARBA" id="ARBA00022448"/>
    </source>
</evidence>
<evidence type="ECO:0000256" key="6">
    <source>
        <dbReference type="ARBA" id="ARBA00022729"/>
    </source>
</evidence>
<dbReference type="KEGG" id="mtea:DK419_18420"/>
<dbReference type="Pfam" id="PF07715">
    <property type="entry name" value="Plug"/>
    <property type="match status" value="1"/>
</dbReference>
<keyword evidence="4 12" id="KW-1134">Transmembrane beta strand</keyword>
<accession>A0A2U8WPE6</accession>
<reference evidence="16 17" key="1">
    <citation type="submission" date="2018-05" db="EMBL/GenBank/DDBJ databases">
        <title>Complete Genome Sequence of Methylobacterium sp. 17Sr1-28.</title>
        <authorList>
            <person name="Srinivasan S."/>
        </authorList>
    </citation>
    <scope>NUCLEOTIDE SEQUENCE [LARGE SCALE GENOMIC DNA]</scope>
    <source>
        <strain evidence="16 17">17Sr1-28</strain>
    </source>
</reference>
<proteinExistence type="inferred from homology"/>
<evidence type="ECO:0000313" key="17">
    <source>
        <dbReference type="Proteomes" id="UP000245444"/>
    </source>
</evidence>
<dbReference type="EMBL" id="CP029553">
    <property type="protein sequence ID" value="AWN48059.1"/>
    <property type="molecule type" value="Genomic_DNA"/>
</dbReference>
<evidence type="ECO:0000256" key="11">
    <source>
        <dbReference type="ARBA" id="ARBA00023237"/>
    </source>
</evidence>
<dbReference type="GO" id="GO:0038023">
    <property type="term" value="F:signaling receptor activity"/>
    <property type="evidence" value="ECO:0007669"/>
    <property type="project" value="InterPro"/>
</dbReference>
<keyword evidence="10 16" id="KW-0675">Receptor</keyword>
<protein>
    <submittedName>
        <fullName evidence="16">TonB-dependent siderophore receptor</fullName>
    </submittedName>
</protein>
<dbReference type="AlphaFoldDB" id="A0A2U8WPE6"/>
<comment type="similarity">
    <text evidence="2 12 13">Belongs to the TonB-dependent receptor family.</text>
</comment>
<keyword evidence="11 12" id="KW-0998">Cell outer membrane</keyword>
<feature type="domain" description="TonB-dependent receptor plug" evidence="15">
    <location>
        <begin position="112"/>
        <end position="211"/>
    </location>
</feature>
<gene>
    <name evidence="16" type="ORF">DK419_18420</name>
</gene>
<evidence type="ECO:0000259" key="14">
    <source>
        <dbReference type="Pfam" id="PF00593"/>
    </source>
</evidence>
<dbReference type="InterPro" id="IPR039426">
    <property type="entry name" value="TonB-dep_rcpt-like"/>
</dbReference>
<keyword evidence="3 12" id="KW-0813">Transport</keyword>
<keyword evidence="5 12" id="KW-0812">Transmembrane</keyword>
<evidence type="ECO:0000256" key="10">
    <source>
        <dbReference type="ARBA" id="ARBA00023170"/>
    </source>
</evidence>
<evidence type="ECO:0000256" key="7">
    <source>
        <dbReference type="ARBA" id="ARBA00023065"/>
    </source>
</evidence>
<dbReference type="OrthoDB" id="9760333at2"/>
<dbReference type="InterPro" id="IPR037066">
    <property type="entry name" value="Plug_dom_sf"/>
</dbReference>
<dbReference type="SUPFAM" id="SSF56935">
    <property type="entry name" value="Porins"/>
    <property type="match status" value="1"/>
</dbReference>
<name>A0A2U8WPE6_9HYPH</name>
<evidence type="ECO:0000256" key="5">
    <source>
        <dbReference type="ARBA" id="ARBA00022692"/>
    </source>
</evidence>
<dbReference type="InterPro" id="IPR000531">
    <property type="entry name" value="Beta-barrel_TonB"/>
</dbReference>
<sequence length="753" mass="81595">MRHPAARPGRRRGNLECVVNRRSPLHRPASAKSRRARTTGALAGAVALGLGAPAARAQESIALDEVVVEGPRNPAPGSSAIPTVAAGAIGLVGPTPGFRADRAVSSTKTDTPQRDVPQVVTVAPREVITDLAATRVDRVLTYTPGVAQQNNFGGLTIFSYAIRGVTTSELYKNGFPLNRGFPPPPDTQNVERIEVLKGPGGGLFGRSDPGGLVNIITKQPTRERFVEMGGLWGSFEEFRGTVDSGGALNEDGTLLYRFNLAAGRQNSFRDFVDGDRLFVAPVVSWQVTPDTKVTVETEFLRNRAVFDRGVIAINNRLGFLPISRFLGEPGQSIDQSNDSMQIRVDHRFDADWQLRLATYLNSNSLVGEAVEVRRLAADNRTVLRDRNFRNYSADVALGQAELVGRFDTAGFGHTLLLGFERESTDGRYQQVRSRFQQNPYSLDIYNPVYGQPAPPFAFQTNGVERITNTALYAQDQIALSPEWKALLGTRFDFFEQSFRERTTGVRTDQTYFAATPRAGLVYQPLPELALYANVGTSFRPNIGPDAAASSFRGPFAPETGLGYEVGTKLDLFGGALSLTGAAFRVERQNVLTPDPNNTGFSLAAGAVRSQGFEFTAAGQLSPDVKILAGYVFADAVVTKDNVLPVGAPLINVPRHSGSLLAVHEAQEGPWKGFGIGGGVRAVGERAGDANGGAFRLPGYIAVDALAYYRWENFRFGLNVENVFDTTYYASSLSTLRVFPGAPRRFTGTVSVRF</sequence>
<evidence type="ECO:0000256" key="4">
    <source>
        <dbReference type="ARBA" id="ARBA00022452"/>
    </source>
</evidence>
<dbReference type="PANTHER" id="PTHR32552:SF90">
    <property type="entry name" value="METAL-PSEUDOPALINE RECEPTOR CNTO"/>
    <property type="match status" value="1"/>
</dbReference>
<dbReference type="InterPro" id="IPR036942">
    <property type="entry name" value="Beta-barrel_TonB_sf"/>
</dbReference>
<keyword evidence="8 13" id="KW-0798">TonB box</keyword>
<dbReference type="Gene3D" id="2.40.170.20">
    <property type="entry name" value="TonB-dependent receptor, beta-barrel domain"/>
    <property type="match status" value="1"/>
</dbReference>
<organism evidence="16 17">
    <name type="scientific">Methylobacterium terrae</name>
    <dbReference type="NCBI Taxonomy" id="2202827"/>
    <lineage>
        <taxon>Bacteria</taxon>
        <taxon>Pseudomonadati</taxon>
        <taxon>Pseudomonadota</taxon>
        <taxon>Alphaproteobacteria</taxon>
        <taxon>Hyphomicrobiales</taxon>
        <taxon>Methylobacteriaceae</taxon>
        <taxon>Methylobacterium</taxon>
    </lineage>
</organism>
<dbReference type="NCBIfam" id="TIGR01783">
    <property type="entry name" value="TonB-siderophor"/>
    <property type="match status" value="1"/>
</dbReference>
<evidence type="ECO:0000256" key="2">
    <source>
        <dbReference type="ARBA" id="ARBA00009810"/>
    </source>
</evidence>
<dbReference type="GO" id="GO:0009279">
    <property type="term" value="C:cell outer membrane"/>
    <property type="evidence" value="ECO:0007669"/>
    <property type="project" value="UniProtKB-SubCell"/>
</dbReference>
<evidence type="ECO:0000256" key="8">
    <source>
        <dbReference type="ARBA" id="ARBA00023077"/>
    </source>
</evidence>
<dbReference type="FunFam" id="2.40.170.20:FF:000005">
    <property type="entry name" value="TonB-dependent siderophore receptor"/>
    <property type="match status" value="1"/>
</dbReference>
<evidence type="ECO:0000256" key="13">
    <source>
        <dbReference type="RuleBase" id="RU003357"/>
    </source>
</evidence>
<evidence type="ECO:0000313" key="16">
    <source>
        <dbReference type="EMBL" id="AWN48059.1"/>
    </source>
</evidence>
<dbReference type="Pfam" id="PF00593">
    <property type="entry name" value="TonB_dep_Rec_b-barrel"/>
    <property type="match status" value="1"/>
</dbReference>
<keyword evidence="6" id="KW-0732">Signal</keyword>
<dbReference type="FunFam" id="2.170.130.10:FF:000001">
    <property type="entry name" value="Catecholate siderophore TonB-dependent receptor"/>
    <property type="match status" value="1"/>
</dbReference>
<feature type="domain" description="TonB-dependent receptor-like beta-barrel" evidence="14">
    <location>
        <begin position="285"/>
        <end position="722"/>
    </location>
</feature>
<comment type="subcellular location">
    <subcellularLocation>
        <location evidence="1 12">Cell outer membrane</location>
        <topology evidence="1 12">Multi-pass membrane protein</topology>
    </subcellularLocation>
</comment>
<dbReference type="PANTHER" id="PTHR32552">
    <property type="entry name" value="FERRICHROME IRON RECEPTOR-RELATED"/>
    <property type="match status" value="1"/>
</dbReference>